<feature type="region of interest" description="Disordered" evidence="6">
    <location>
        <begin position="1"/>
        <end position="73"/>
    </location>
</feature>
<feature type="compositionally biased region" description="Polar residues" evidence="6">
    <location>
        <begin position="724"/>
        <end position="737"/>
    </location>
</feature>
<dbReference type="GO" id="GO:0006351">
    <property type="term" value="P:DNA-templated transcription"/>
    <property type="evidence" value="ECO:0007669"/>
    <property type="project" value="InterPro"/>
</dbReference>
<evidence type="ECO:0000256" key="2">
    <source>
        <dbReference type="ARBA" id="ARBA00022723"/>
    </source>
</evidence>
<evidence type="ECO:0000313" key="8">
    <source>
        <dbReference type="EMBL" id="KND93288.1"/>
    </source>
</evidence>
<feature type="compositionally biased region" description="Polar residues" evidence="6">
    <location>
        <begin position="103"/>
        <end position="114"/>
    </location>
</feature>
<evidence type="ECO:0000256" key="5">
    <source>
        <dbReference type="ARBA" id="ARBA00023242"/>
    </source>
</evidence>
<keyword evidence="5" id="KW-0539">Nucleus</keyword>
<dbReference type="GO" id="GO:0000981">
    <property type="term" value="F:DNA-binding transcription factor activity, RNA polymerase II-specific"/>
    <property type="evidence" value="ECO:0007669"/>
    <property type="project" value="InterPro"/>
</dbReference>
<feature type="region of interest" description="Disordered" evidence="6">
    <location>
        <begin position="88"/>
        <end position="115"/>
    </location>
</feature>
<keyword evidence="4" id="KW-0804">Transcription</keyword>
<feature type="compositionally biased region" description="Polar residues" evidence="6">
    <location>
        <begin position="45"/>
        <end position="68"/>
    </location>
</feature>
<dbReference type="SMART" id="SM00906">
    <property type="entry name" value="Fungal_trans"/>
    <property type="match status" value="1"/>
</dbReference>
<evidence type="ECO:0000256" key="3">
    <source>
        <dbReference type="ARBA" id="ARBA00023015"/>
    </source>
</evidence>
<sequence>RKRRHEALEVNDGDLEGSIPSRAKNATSPGSSGDPTRNLPRNHDLSSNGTPSPVTTSPQLSPSAQTDEWNTRRLGSRSNLQDISFILHPSHESTSPENDRTSQARMSTGSQHGSSCLDGTATALGVTRACIDEMIKLYFDNMVGINLFHEPTFFAKINCIESSAQTHALLAAMLAFASNFYEPSKTSGAYFGSSDTLDGHKHSARFLNLALSYTDEALKDCGDEAPPLCILQAFIIAAHCQLAQGVLGKAWRTLGTCVRLAYELNLHLIDMKDSENPGEADPKTWCDNEEKRRAWWAIWEMDVFATTIRRTPTAVDWSQIETMLPVEDECWFQNQIRPSCYLDVDPISRWRSLRDSGNQSPKAWFIVINSLMKEAQKISSPRGIRLHSQLHNRSLGTMSTQQSGTTEHARQKLESLANAVQCFVLALPAHLRYGSQYLGFDARVPGQLSSIRQLHSSIYNIHVMTQLARLMIHRYSVFSSHSRLAPPKARQSNDSAWKETSPQNRNADNIAIRQYFEAADNILTIVNRSCDDHIQYINPFLSYTIWLASAVQLVHRGFTRPGTSRCLVKSKFDVLHLTYKRCVEFWDIKAAVQQNLKTLEAQLETCQTTSKDTNGQSISGNAASGDGKTATDSGFHYNGASSTPQDGHRELRDLGLKRAPRPLHSRSIGASGTNELQWGSGPAHLPTPPSIGSATLAGEASQIQLPGTSALEGMYFQTHHVDTQTSNADHTQMTSSPPSDPLLQAPSYLFTDFSVAGPEPYADWRDTEPFNDIQDLLSGYSAY</sequence>
<dbReference type="AlphaFoldDB" id="A0A0L0NGW7"/>
<evidence type="ECO:0000256" key="6">
    <source>
        <dbReference type="SAM" id="MobiDB-lite"/>
    </source>
</evidence>
<feature type="compositionally biased region" description="Polar residues" evidence="6">
    <location>
        <begin position="607"/>
        <end position="622"/>
    </location>
</feature>
<feature type="domain" description="Xylanolytic transcriptional activator regulatory" evidence="7">
    <location>
        <begin position="250"/>
        <end position="331"/>
    </location>
</feature>
<comment type="caution">
    <text evidence="8">The sequence shown here is derived from an EMBL/GenBank/DDBJ whole genome shotgun (WGS) entry which is preliminary data.</text>
</comment>
<keyword evidence="2" id="KW-0479">Metal-binding</keyword>
<accession>A0A0L0NGW7</accession>
<reference evidence="8 9" key="1">
    <citation type="journal article" date="2015" name="BMC Genomics">
        <title>The genome of the truffle-parasite Tolypocladium ophioglossoides and the evolution of antifungal peptaibiotics.</title>
        <authorList>
            <person name="Quandt C.A."/>
            <person name="Bushley K.E."/>
            <person name="Spatafora J.W."/>
        </authorList>
    </citation>
    <scope>NUCLEOTIDE SEQUENCE [LARGE SCALE GENOMIC DNA]</scope>
    <source>
        <strain evidence="8 9">CBS 100239</strain>
    </source>
</reference>
<feature type="region of interest" description="Disordered" evidence="6">
    <location>
        <begin position="724"/>
        <end position="743"/>
    </location>
</feature>
<dbReference type="Pfam" id="PF04082">
    <property type="entry name" value="Fungal_trans"/>
    <property type="match status" value="1"/>
</dbReference>
<keyword evidence="9" id="KW-1185">Reference proteome</keyword>
<dbReference type="OrthoDB" id="3862662at2759"/>
<dbReference type="InterPro" id="IPR050815">
    <property type="entry name" value="TF_fung"/>
</dbReference>
<comment type="subcellular location">
    <subcellularLocation>
        <location evidence="1">Nucleus</location>
    </subcellularLocation>
</comment>
<dbReference type="GO" id="GO:0008270">
    <property type="term" value="F:zinc ion binding"/>
    <property type="evidence" value="ECO:0007669"/>
    <property type="project" value="InterPro"/>
</dbReference>
<feature type="compositionally biased region" description="Polar residues" evidence="6">
    <location>
        <begin position="668"/>
        <end position="677"/>
    </location>
</feature>
<feature type="non-terminal residue" evidence="8">
    <location>
        <position position="1"/>
    </location>
</feature>
<feature type="compositionally biased region" description="Basic and acidic residues" evidence="6">
    <location>
        <begin position="646"/>
        <end position="656"/>
    </location>
</feature>
<feature type="region of interest" description="Disordered" evidence="6">
    <location>
        <begin position="607"/>
        <end position="694"/>
    </location>
</feature>
<evidence type="ECO:0000313" key="9">
    <source>
        <dbReference type="Proteomes" id="UP000036947"/>
    </source>
</evidence>
<dbReference type="GO" id="GO:0005634">
    <property type="term" value="C:nucleus"/>
    <property type="evidence" value="ECO:0007669"/>
    <property type="project" value="UniProtKB-SubCell"/>
</dbReference>
<keyword evidence="3" id="KW-0805">Transcription regulation</keyword>
<dbReference type="Proteomes" id="UP000036947">
    <property type="component" value="Unassembled WGS sequence"/>
</dbReference>
<organism evidence="8 9">
    <name type="scientific">Tolypocladium ophioglossoides (strain CBS 100239)</name>
    <name type="common">Snaketongue truffleclub</name>
    <name type="synonym">Elaphocordyceps ophioglossoides</name>
    <dbReference type="NCBI Taxonomy" id="1163406"/>
    <lineage>
        <taxon>Eukaryota</taxon>
        <taxon>Fungi</taxon>
        <taxon>Dikarya</taxon>
        <taxon>Ascomycota</taxon>
        <taxon>Pezizomycotina</taxon>
        <taxon>Sordariomycetes</taxon>
        <taxon>Hypocreomycetidae</taxon>
        <taxon>Hypocreales</taxon>
        <taxon>Ophiocordycipitaceae</taxon>
        <taxon>Tolypocladium</taxon>
    </lineage>
</organism>
<dbReference type="GO" id="GO:0003677">
    <property type="term" value="F:DNA binding"/>
    <property type="evidence" value="ECO:0007669"/>
    <property type="project" value="InterPro"/>
</dbReference>
<dbReference type="PANTHER" id="PTHR47338">
    <property type="entry name" value="ZN(II)2CYS6 TRANSCRIPTION FACTOR (EUROFUNG)-RELATED"/>
    <property type="match status" value="1"/>
</dbReference>
<evidence type="ECO:0000259" key="7">
    <source>
        <dbReference type="SMART" id="SM00906"/>
    </source>
</evidence>
<feature type="compositionally biased region" description="Polar residues" evidence="6">
    <location>
        <begin position="24"/>
        <end position="35"/>
    </location>
</feature>
<dbReference type="EMBL" id="LFRF01000004">
    <property type="protein sequence ID" value="KND93288.1"/>
    <property type="molecule type" value="Genomic_DNA"/>
</dbReference>
<protein>
    <recommendedName>
        <fullName evidence="7">Xylanolytic transcriptional activator regulatory domain-containing protein</fullName>
    </recommendedName>
</protein>
<dbReference type="STRING" id="1163406.A0A0L0NGW7"/>
<dbReference type="PANTHER" id="PTHR47338:SF10">
    <property type="entry name" value="TRANSCRIPTION FACTOR DOMAIN-CONTAINING PROTEIN-RELATED"/>
    <property type="match status" value="1"/>
</dbReference>
<dbReference type="InterPro" id="IPR007219">
    <property type="entry name" value="XnlR_reg_dom"/>
</dbReference>
<name>A0A0L0NGW7_TOLOC</name>
<gene>
    <name evidence="8" type="ORF">TOPH_02354</name>
</gene>
<proteinExistence type="predicted"/>
<evidence type="ECO:0000256" key="1">
    <source>
        <dbReference type="ARBA" id="ARBA00004123"/>
    </source>
</evidence>
<dbReference type="CDD" id="cd12148">
    <property type="entry name" value="fungal_TF_MHR"/>
    <property type="match status" value="1"/>
</dbReference>
<evidence type="ECO:0000256" key="4">
    <source>
        <dbReference type="ARBA" id="ARBA00023163"/>
    </source>
</evidence>